<proteinExistence type="predicted"/>
<gene>
    <name evidence="2" type="ORF">SAMN05443248_8146</name>
</gene>
<dbReference type="AlphaFoldDB" id="A0A1M5YCD4"/>
<feature type="domain" description="Hydantoinase B/oxoprolinase" evidence="1">
    <location>
        <begin position="16"/>
        <end position="533"/>
    </location>
</feature>
<dbReference type="GO" id="GO:0005829">
    <property type="term" value="C:cytosol"/>
    <property type="evidence" value="ECO:0007669"/>
    <property type="project" value="TreeGrafter"/>
</dbReference>
<dbReference type="RefSeq" id="WP_079607836.1">
    <property type="nucleotide sequence ID" value="NZ_LT670817.1"/>
</dbReference>
<organism evidence="2 3">
    <name type="scientific">Bradyrhizobium erythrophlei</name>
    <dbReference type="NCBI Taxonomy" id="1437360"/>
    <lineage>
        <taxon>Bacteria</taxon>
        <taxon>Pseudomonadati</taxon>
        <taxon>Pseudomonadota</taxon>
        <taxon>Alphaproteobacteria</taxon>
        <taxon>Hyphomicrobiales</taxon>
        <taxon>Nitrobacteraceae</taxon>
        <taxon>Bradyrhizobium</taxon>
    </lineage>
</organism>
<dbReference type="PANTHER" id="PTHR11365">
    <property type="entry name" value="5-OXOPROLINASE RELATED"/>
    <property type="match status" value="1"/>
</dbReference>
<reference evidence="2 3" key="1">
    <citation type="submission" date="2016-11" db="EMBL/GenBank/DDBJ databases">
        <authorList>
            <person name="Jaros S."/>
            <person name="Januszkiewicz K."/>
            <person name="Wedrychowicz H."/>
        </authorList>
    </citation>
    <scope>NUCLEOTIDE SEQUENCE [LARGE SCALE GENOMIC DNA]</scope>
    <source>
        <strain evidence="2 3">GAS138</strain>
    </source>
</reference>
<evidence type="ECO:0000313" key="3">
    <source>
        <dbReference type="Proteomes" id="UP000189796"/>
    </source>
</evidence>
<dbReference type="OrthoDB" id="9761586at2"/>
<dbReference type="GO" id="GO:0006749">
    <property type="term" value="P:glutathione metabolic process"/>
    <property type="evidence" value="ECO:0007669"/>
    <property type="project" value="TreeGrafter"/>
</dbReference>
<evidence type="ECO:0000259" key="1">
    <source>
        <dbReference type="Pfam" id="PF02538"/>
    </source>
</evidence>
<dbReference type="InterPro" id="IPR003692">
    <property type="entry name" value="Hydantoinase_B"/>
</dbReference>
<name>A0A1M5YCD4_9BRAD</name>
<dbReference type="PANTHER" id="PTHR11365:SF23">
    <property type="entry name" value="HYPOTHETICAL 5-OXOPROLINASE (EUROFUNG)-RELATED"/>
    <property type="match status" value="1"/>
</dbReference>
<dbReference type="EMBL" id="LT670817">
    <property type="protein sequence ID" value="SHI09626.1"/>
    <property type="molecule type" value="Genomic_DNA"/>
</dbReference>
<evidence type="ECO:0000313" key="2">
    <source>
        <dbReference type="EMBL" id="SHI09626.1"/>
    </source>
</evidence>
<dbReference type="InterPro" id="IPR045079">
    <property type="entry name" value="Oxoprolinase-like"/>
</dbReference>
<dbReference type="GO" id="GO:0017168">
    <property type="term" value="F:5-oxoprolinase (ATP-hydrolyzing) activity"/>
    <property type="evidence" value="ECO:0007669"/>
    <property type="project" value="TreeGrafter"/>
</dbReference>
<protein>
    <submittedName>
        <fullName evidence="2">N-methylhydantoinase B</fullName>
    </submittedName>
</protein>
<dbReference type="Proteomes" id="UP000189796">
    <property type="component" value="Chromosome I"/>
</dbReference>
<accession>A0A1M5YCD4</accession>
<sequence>MDGNLNHTEDPMFVIHQQIMWDRLISVVEEQAQTLIRIGFSTSTREAGDVSAGVFNTSGHMLAQAITGTPGHVNSMARAVVHFLDKFPAASMKIGDIFITNDPWKGTGHLHDFTVVTPVFRQQKLVALFASTCHVIDIGGRGMGPDARQVYEEGLYVPIMRFASAAGTNETLLDIVKANVREPVQVVGDIYSLAGCNDVGSRQLLNMMEEFGIETLDLLGAHILERSRAATLEAIRKLPKGTFRNSMRVDGYDKPLDLVATMTIGDDGIDVDFTGTSPPSSFGINVPFCYTEAYASFGVKCIIAPKIPNNEGSLALLRMHAPENCILNALHPLPVATRHVVGQMLPDLVIGCLDQALDDQVPAEGTSCLWNLFAFGGSSQIDADSTEMMKARVFNIMSFHSGGTGARPGKDGLSATAFPSGVRNVPVEVTEAMSPLLVRRKEYRTDSGGPGKYRGGLGQVMEVVTLDNADFAISANYDRVLYPARGRNGGGNGMAGALSLGSGGTLKSKGQQTIAKHESVIIEMPGGGGLGDPFARDPERVAEDVRLGMVSRAAASRDYGVILHDDDTVDRDATRATRRRT</sequence>
<dbReference type="Pfam" id="PF02538">
    <property type="entry name" value="Hydantoinase_B"/>
    <property type="match status" value="1"/>
</dbReference>